<dbReference type="Proteomes" id="UP001597178">
    <property type="component" value="Unassembled WGS sequence"/>
</dbReference>
<accession>A0ABW3ZY44</accession>
<gene>
    <name evidence="8" type="ORF">ACFQ4A_16270</name>
</gene>
<dbReference type="RefSeq" id="WP_382402452.1">
    <property type="nucleotide sequence ID" value="NZ_JBHTNH010000029.1"/>
</dbReference>
<feature type="domain" description="ResB-like" evidence="7">
    <location>
        <begin position="449"/>
        <end position="526"/>
    </location>
</feature>
<keyword evidence="4 6" id="KW-1133">Transmembrane helix</keyword>
<keyword evidence="9" id="KW-1185">Reference proteome</keyword>
<evidence type="ECO:0000256" key="1">
    <source>
        <dbReference type="ARBA" id="ARBA00004141"/>
    </source>
</evidence>
<dbReference type="InterPro" id="IPR007816">
    <property type="entry name" value="ResB-like_domain"/>
</dbReference>
<keyword evidence="5 6" id="KW-0472">Membrane</keyword>
<feature type="transmembrane region" description="Helical" evidence="6">
    <location>
        <begin position="132"/>
        <end position="154"/>
    </location>
</feature>
<evidence type="ECO:0000256" key="2">
    <source>
        <dbReference type="ARBA" id="ARBA00022692"/>
    </source>
</evidence>
<dbReference type="EMBL" id="JBHTNH010000029">
    <property type="protein sequence ID" value="MFD1363204.1"/>
    <property type="molecule type" value="Genomic_DNA"/>
</dbReference>
<evidence type="ECO:0000256" key="4">
    <source>
        <dbReference type="ARBA" id="ARBA00022989"/>
    </source>
</evidence>
<protein>
    <submittedName>
        <fullName evidence="8">Cytochrome c biogenesis protein ResB</fullName>
    </submittedName>
</protein>
<keyword evidence="3" id="KW-0201">Cytochrome c-type biogenesis</keyword>
<evidence type="ECO:0000256" key="3">
    <source>
        <dbReference type="ARBA" id="ARBA00022748"/>
    </source>
</evidence>
<keyword evidence="2 6" id="KW-0812">Transmembrane</keyword>
<proteinExistence type="predicted"/>
<sequence>MNKIKCECGHVNPEGTVLCEACGKPMEQNQHIDGNDKRKLLNMRYDGSARRSQTYNKSIVDKTWNFFSSVKVGVWLIVLALIASGLGTIFPQEQYIPPNAASRDPSIYYESQYGILGQIYYQLGFHNLYSSWWYMLLIALIGISLVICSIDRFVPLYKALKRQRPRRHTQFLKRQRLFSETDNVTDDDIGKLISRLKEKRYKVHEENGHIMAEKGRFSRWGPYVNHIGLIIVLIAALLRMTPFMYMDEYVWVREGEQTVIPGTDGEYHIKNKKFILETYDEDDERFKEAIAQEGMVEKNFQTNAVIYKETGEKIAGAEPELKKVKEEKIQLNHPLKFDGYTIYQSGYQQNEFNSMTFKIHETNDSDEKSLGSFKINLNNPKDTYKLDNGFSVTISQYYPDYEMDEGEPRSKTNYPRNPAFVFNVNPPGNEESEMSFVGIGKNVDATGENDYKLGIENFEMRYASGLSVKRDYTIPLFIIGAAIFMIGVIQGMYWHHRRIWLHPENEDVMLAGHTNKNWFGLKKDIEHIIEDTNIQMVKDQQEIE</sequence>
<dbReference type="PANTHER" id="PTHR31566">
    <property type="entry name" value="CYTOCHROME C BIOGENESIS PROTEIN CCS1, CHLOROPLASTIC"/>
    <property type="match status" value="1"/>
</dbReference>
<organism evidence="8 9">
    <name type="scientific">Lentibacillus salinarum</name>
    <dbReference type="NCBI Taxonomy" id="446820"/>
    <lineage>
        <taxon>Bacteria</taxon>
        <taxon>Bacillati</taxon>
        <taxon>Bacillota</taxon>
        <taxon>Bacilli</taxon>
        <taxon>Bacillales</taxon>
        <taxon>Bacillaceae</taxon>
        <taxon>Lentibacillus</taxon>
    </lineage>
</organism>
<comment type="caution">
    <text evidence="8">The sequence shown here is derived from an EMBL/GenBank/DDBJ whole genome shotgun (WGS) entry which is preliminary data.</text>
</comment>
<name>A0ABW3ZY44_9BACI</name>
<reference evidence="9" key="1">
    <citation type="journal article" date="2019" name="Int. J. Syst. Evol. Microbiol.">
        <title>The Global Catalogue of Microorganisms (GCM) 10K type strain sequencing project: providing services to taxonomists for standard genome sequencing and annotation.</title>
        <authorList>
            <consortium name="The Broad Institute Genomics Platform"/>
            <consortium name="The Broad Institute Genome Sequencing Center for Infectious Disease"/>
            <person name="Wu L."/>
            <person name="Ma J."/>
        </authorList>
    </citation>
    <scope>NUCLEOTIDE SEQUENCE [LARGE SCALE GENOMIC DNA]</scope>
    <source>
        <strain evidence="9">CCUG 54822</strain>
    </source>
</reference>
<feature type="transmembrane region" description="Helical" evidence="6">
    <location>
        <begin position="72"/>
        <end position="90"/>
    </location>
</feature>
<dbReference type="Pfam" id="PF05140">
    <property type="entry name" value="ResB"/>
    <property type="match status" value="2"/>
</dbReference>
<dbReference type="PANTHER" id="PTHR31566:SF0">
    <property type="entry name" value="CYTOCHROME C BIOGENESIS PROTEIN CCS1, CHLOROPLASTIC"/>
    <property type="match status" value="1"/>
</dbReference>
<dbReference type="InterPro" id="IPR023494">
    <property type="entry name" value="Cyt_c_bgen_Ccs1/CcsB/ResB"/>
</dbReference>
<evidence type="ECO:0000256" key="6">
    <source>
        <dbReference type="SAM" id="Phobius"/>
    </source>
</evidence>
<evidence type="ECO:0000313" key="9">
    <source>
        <dbReference type="Proteomes" id="UP001597178"/>
    </source>
</evidence>
<evidence type="ECO:0000313" key="8">
    <source>
        <dbReference type="EMBL" id="MFD1363204.1"/>
    </source>
</evidence>
<feature type="domain" description="ResB-like" evidence="7">
    <location>
        <begin position="70"/>
        <end position="436"/>
    </location>
</feature>
<comment type="subcellular location">
    <subcellularLocation>
        <location evidence="1">Membrane</location>
        <topology evidence="1">Multi-pass membrane protein</topology>
    </subcellularLocation>
</comment>
<evidence type="ECO:0000256" key="5">
    <source>
        <dbReference type="ARBA" id="ARBA00023136"/>
    </source>
</evidence>
<feature type="transmembrane region" description="Helical" evidence="6">
    <location>
        <begin position="223"/>
        <end position="245"/>
    </location>
</feature>
<evidence type="ECO:0000259" key="7">
    <source>
        <dbReference type="Pfam" id="PF05140"/>
    </source>
</evidence>
<feature type="transmembrane region" description="Helical" evidence="6">
    <location>
        <begin position="472"/>
        <end position="494"/>
    </location>
</feature>